<accession>K2GX21</accession>
<evidence type="ECO:0000313" key="1">
    <source>
        <dbReference type="EMBL" id="EKE27920.1"/>
    </source>
</evidence>
<dbReference type="AlphaFoldDB" id="K2GX21"/>
<name>K2GX21_9BACT</name>
<protein>
    <recommendedName>
        <fullName evidence="2">KAP NTPase domain-containing protein</fullName>
    </recommendedName>
</protein>
<proteinExistence type="predicted"/>
<gene>
    <name evidence="1" type="ORF">ACD_3C00128G0001</name>
</gene>
<sequence length="386" mass="47311">MAWFLKDPMLLEDRYDVLDLFDNEITQNDIWKKIQWLPNKSILALVWAYWCGKSTCIHNIKINNSGEAPKPFWIHFDAWKYPDRREMWEWFILDLADQIWKWRHETAREIDGENMTVADWIFTTISAIPWLWAADKIAKIFESKWAKRIFDLQEILKKIITNFDRNLVIVIEDIDRSWEYWCLFLETLSYFIKNNFFWEKNIKIVVLIWDKSYKDFLESYLKSIDTFEFFTPKYKKFEKFILNIIDESFIPSWTLILGQLSSFLFELFKLNISIRKIKSILKKADLIYRRQKDDGHNPNFLINICIETLRFWYSWDDNLSDYDRNIKEWKIRMDTIPWKFIKMLCLRVPDFQTFFKYRAEPAATSYMDIWTGWDSDYIVETFYFDY</sequence>
<reference evidence="1" key="1">
    <citation type="journal article" date="2012" name="Science">
        <title>Fermentation, hydrogen, and sulfur metabolism in multiple uncultivated bacterial phyla.</title>
        <authorList>
            <person name="Wrighton K.C."/>
            <person name="Thomas B.C."/>
            <person name="Sharon I."/>
            <person name="Miller C.S."/>
            <person name="Castelle C.J."/>
            <person name="VerBerkmoes N.C."/>
            <person name="Wilkins M.J."/>
            <person name="Hettich R.L."/>
            <person name="Lipton M.S."/>
            <person name="Williams K.H."/>
            <person name="Long P.E."/>
            <person name="Banfield J.F."/>
        </authorList>
    </citation>
    <scope>NUCLEOTIDE SEQUENCE [LARGE SCALE GENOMIC DNA]</scope>
</reference>
<evidence type="ECO:0008006" key="2">
    <source>
        <dbReference type="Google" id="ProtNLM"/>
    </source>
</evidence>
<organism evidence="1">
    <name type="scientific">uncultured bacterium</name>
    <name type="common">gcode 4</name>
    <dbReference type="NCBI Taxonomy" id="1234023"/>
    <lineage>
        <taxon>Bacteria</taxon>
        <taxon>environmental samples</taxon>
    </lineage>
</organism>
<comment type="caution">
    <text evidence="1">The sequence shown here is derived from an EMBL/GenBank/DDBJ whole genome shotgun (WGS) entry which is preliminary data.</text>
</comment>
<dbReference type="EMBL" id="AMFJ01000402">
    <property type="protein sequence ID" value="EKE27920.1"/>
    <property type="molecule type" value="Genomic_DNA"/>
</dbReference>